<evidence type="ECO:0000256" key="6">
    <source>
        <dbReference type="ARBA" id="ARBA00022741"/>
    </source>
</evidence>
<organism evidence="14 15">
    <name type="scientific">Solirubrobacter ginsenosidimutans</name>
    <dbReference type="NCBI Taxonomy" id="490573"/>
    <lineage>
        <taxon>Bacteria</taxon>
        <taxon>Bacillati</taxon>
        <taxon>Actinomycetota</taxon>
        <taxon>Thermoleophilia</taxon>
        <taxon>Solirubrobacterales</taxon>
        <taxon>Solirubrobacteraceae</taxon>
        <taxon>Solirubrobacter</taxon>
    </lineage>
</organism>
<dbReference type="PANTHER" id="PTHR11088:SF60">
    <property type="entry name" value="TRNA DIMETHYLALLYLTRANSFERASE"/>
    <property type="match status" value="1"/>
</dbReference>
<proteinExistence type="inferred from homology"/>
<dbReference type="NCBIfam" id="TIGR00174">
    <property type="entry name" value="miaA"/>
    <property type="match status" value="1"/>
</dbReference>
<dbReference type="GO" id="GO:0005524">
    <property type="term" value="F:ATP binding"/>
    <property type="evidence" value="ECO:0007669"/>
    <property type="project" value="UniProtKB-UniRule"/>
</dbReference>
<keyword evidence="6 10" id="KW-0547">Nucleotide-binding</keyword>
<comment type="function">
    <text evidence="2 10 12">Catalyzes the transfer of a dimethylallyl group onto the adenine at position 37 in tRNAs that read codons beginning with uridine, leading to the formation of N6-(dimethylallyl)adenosine (i(6)A).</text>
</comment>
<dbReference type="GO" id="GO:0006400">
    <property type="term" value="P:tRNA modification"/>
    <property type="evidence" value="ECO:0007669"/>
    <property type="project" value="TreeGrafter"/>
</dbReference>
<comment type="subunit">
    <text evidence="10">Monomer.</text>
</comment>
<protein>
    <recommendedName>
        <fullName evidence="10">tRNA dimethylallyltransferase</fullName>
        <ecNumber evidence="10">2.5.1.75</ecNumber>
    </recommendedName>
    <alternativeName>
        <fullName evidence="10">Dimethylallyl diphosphate:tRNA dimethylallyltransferase</fullName>
        <shortName evidence="10">DMAPP:tRNA dimethylallyltransferase</shortName>
        <shortName evidence="10">DMATase</shortName>
    </alternativeName>
    <alternativeName>
        <fullName evidence="10">Isopentenyl-diphosphate:tRNA isopentenyltransferase</fullName>
        <shortName evidence="10">IPP transferase</shortName>
        <shortName evidence="10">IPPT</shortName>
        <shortName evidence="10">IPTase</shortName>
    </alternativeName>
</protein>
<dbReference type="HAMAP" id="MF_00185">
    <property type="entry name" value="IPP_trans"/>
    <property type="match status" value="1"/>
</dbReference>
<evidence type="ECO:0000256" key="7">
    <source>
        <dbReference type="ARBA" id="ARBA00022840"/>
    </source>
</evidence>
<gene>
    <name evidence="10 14" type="primary">miaA</name>
    <name evidence="14" type="ORF">OM076_32725</name>
</gene>
<evidence type="ECO:0000256" key="1">
    <source>
        <dbReference type="ARBA" id="ARBA00001946"/>
    </source>
</evidence>
<keyword evidence="7 10" id="KW-0067">ATP-binding</keyword>
<evidence type="ECO:0000313" key="14">
    <source>
        <dbReference type="EMBL" id="MDA0165080.1"/>
    </source>
</evidence>
<feature type="site" description="Interaction with substrate tRNA" evidence="10">
    <location>
        <position position="158"/>
    </location>
</feature>
<evidence type="ECO:0000313" key="15">
    <source>
        <dbReference type="Proteomes" id="UP001149140"/>
    </source>
</evidence>
<evidence type="ECO:0000256" key="8">
    <source>
        <dbReference type="ARBA" id="ARBA00022842"/>
    </source>
</evidence>
<keyword evidence="4 10" id="KW-0808">Transferase</keyword>
<keyword evidence="5 10" id="KW-0819">tRNA processing</keyword>
<keyword evidence="15" id="KW-1185">Reference proteome</keyword>
<evidence type="ECO:0000256" key="11">
    <source>
        <dbReference type="RuleBase" id="RU003783"/>
    </source>
</evidence>
<dbReference type="PANTHER" id="PTHR11088">
    <property type="entry name" value="TRNA DIMETHYLALLYLTRANSFERASE"/>
    <property type="match status" value="1"/>
</dbReference>
<name>A0A9X3N149_9ACTN</name>
<feature type="binding site" evidence="10">
    <location>
        <begin position="42"/>
        <end position="47"/>
    </location>
    <ligand>
        <name>substrate</name>
    </ligand>
</feature>
<comment type="caution">
    <text evidence="14">The sequence shown here is derived from an EMBL/GenBank/DDBJ whole genome shotgun (WGS) entry which is preliminary data.</text>
</comment>
<comment type="caution">
    <text evidence="10">Lacks conserved residue(s) required for the propagation of feature annotation.</text>
</comment>
<evidence type="ECO:0000256" key="3">
    <source>
        <dbReference type="ARBA" id="ARBA00005842"/>
    </source>
</evidence>
<feature type="region of interest" description="Interaction with substrate tRNA" evidence="10">
    <location>
        <begin position="189"/>
        <end position="193"/>
    </location>
</feature>
<dbReference type="Pfam" id="PF01715">
    <property type="entry name" value="IPPT"/>
    <property type="match status" value="1"/>
</dbReference>
<comment type="catalytic activity">
    <reaction evidence="9 10 11">
        <text>adenosine(37) in tRNA + dimethylallyl diphosphate = N(6)-dimethylallyladenosine(37) in tRNA + diphosphate</text>
        <dbReference type="Rhea" id="RHEA:26482"/>
        <dbReference type="Rhea" id="RHEA-COMP:10162"/>
        <dbReference type="Rhea" id="RHEA-COMP:10375"/>
        <dbReference type="ChEBI" id="CHEBI:33019"/>
        <dbReference type="ChEBI" id="CHEBI:57623"/>
        <dbReference type="ChEBI" id="CHEBI:74411"/>
        <dbReference type="ChEBI" id="CHEBI:74415"/>
        <dbReference type="EC" id="2.5.1.75"/>
    </reaction>
</comment>
<dbReference type="EMBL" id="JAPDOD010000041">
    <property type="protein sequence ID" value="MDA0165080.1"/>
    <property type="molecule type" value="Genomic_DNA"/>
</dbReference>
<dbReference type="Proteomes" id="UP001149140">
    <property type="component" value="Unassembled WGS sequence"/>
</dbReference>
<dbReference type="InterPro" id="IPR018022">
    <property type="entry name" value="IPT"/>
</dbReference>
<evidence type="ECO:0000256" key="2">
    <source>
        <dbReference type="ARBA" id="ARBA00003213"/>
    </source>
</evidence>
<dbReference type="EC" id="2.5.1.75" evidence="10"/>
<sequence>MISLTILRGLHPGAGEPGATRPYWLAVSADPSPLLIAVFGPTGVGKTAVAIALADELRARGEHPVAVSADAMQVYEGLPILTGAASPEQQQELEHRLLGFVPITQTFSAGAYARRAHAEIDELLHNGQRPIVVGGTGLYLRAALAELDLRPPVDEAIRERFANDPRPLQQLHEALPEAIRAGIEPTDRQRILRSHELLAAGHEPPPPANAPSELWTANTRHPTLLAALTMDRAALNTRIDQRIDAMIAAGARQEVERAQAAGASSTARAALGFQQLLDGDVEGMKTKTRQYAKRQVTWLRKLPGAHLIDTTDRTPEDVAAELVAMI</sequence>
<dbReference type="InterPro" id="IPR039657">
    <property type="entry name" value="Dimethylallyltransferase"/>
</dbReference>
<comment type="cofactor">
    <cofactor evidence="1 10">
        <name>Mg(2+)</name>
        <dbReference type="ChEBI" id="CHEBI:18420"/>
    </cofactor>
</comment>
<reference evidence="14" key="1">
    <citation type="submission" date="2022-10" db="EMBL/GenBank/DDBJ databases">
        <title>The WGS of Solirubrobacter ginsenosidimutans DSM 21036.</title>
        <authorList>
            <person name="Jiang Z."/>
        </authorList>
    </citation>
    <scope>NUCLEOTIDE SEQUENCE</scope>
    <source>
        <strain evidence="14">DSM 21036</strain>
    </source>
</reference>
<dbReference type="RefSeq" id="WP_270044336.1">
    <property type="nucleotide sequence ID" value="NZ_JAPDOD010000041.1"/>
</dbReference>
<accession>A0A9X3N149</accession>
<feature type="site" description="Interaction with substrate tRNA" evidence="10">
    <location>
        <position position="136"/>
    </location>
</feature>
<evidence type="ECO:0000256" key="9">
    <source>
        <dbReference type="ARBA" id="ARBA00049563"/>
    </source>
</evidence>
<dbReference type="Gene3D" id="3.40.50.300">
    <property type="entry name" value="P-loop containing nucleotide triphosphate hydrolases"/>
    <property type="match status" value="1"/>
</dbReference>
<comment type="similarity">
    <text evidence="3 10 13">Belongs to the IPP transferase family.</text>
</comment>
<evidence type="ECO:0000256" key="4">
    <source>
        <dbReference type="ARBA" id="ARBA00022679"/>
    </source>
</evidence>
<dbReference type="InterPro" id="IPR027417">
    <property type="entry name" value="P-loop_NTPase"/>
</dbReference>
<evidence type="ECO:0000256" key="5">
    <source>
        <dbReference type="ARBA" id="ARBA00022694"/>
    </source>
</evidence>
<keyword evidence="8 10" id="KW-0460">Magnesium</keyword>
<evidence type="ECO:0000256" key="12">
    <source>
        <dbReference type="RuleBase" id="RU003784"/>
    </source>
</evidence>
<feature type="binding site" evidence="10">
    <location>
        <begin position="40"/>
        <end position="47"/>
    </location>
    <ligand>
        <name>ATP</name>
        <dbReference type="ChEBI" id="CHEBI:30616"/>
    </ligand>
</feature>
<dbReference type="SUPFAM" id="SSF52540">
    <property type="entry name" value="P-loop containing nucleoside triphosphate hydrolases"/>
    <property type="match status" value="1"/>
</dbReference>
<dbReference type="AlphaFoldDB" id="A0A9X3N149"/>
<dbReference type="GO" id="GO:0052381">
    <property type="term" value="F:tRNA dimethylallyltransferase activity"/>
    <property type="evidence" value="ECO:0007669"/>
    <property type="project" value="UniProtKB-UniRule"/>
</dbReference>
<evidence type="ECO:0000256" key="10">
    <source>
        <dbReference type="HAMAP-Rule" id="MF_00185"/>
    </source>
</evidence>
<evidence type="ECO:0000256" key="13">
    <source>
        <dbReference type="RuleBase" id="RU003785"/>
    </source>
</evidence>